<evidence type="ECO:0000256" key="4">
    <source>
        <dbReference type="ARBA" id="ARBA00023098"/>
    </source>
</evidence>
<evidence type="ECO:0000256" key="10">
    <source>
        <dbReference type="ARBA" id="ARBA00023317"/>
    </source>
</evidence>
<feature type="chain" id="PRO_5023444494" description="Phosphatidylserine decarboxylase alpha chain" evidence="11">
    <location>
        <begin position="230"/>
        <end position="261"/>
    </location>
</feature>
<dbReference type="EC" id="4.1.1.65" evidence="11"/>
<evidence type="ECO:0000313" key="14">
    <source>
        <dbReference type="Proteomes" id="UP000245489"/>
    </source>
</evidence>
<keyword evidence="8 11" id="KW-0456">Lyase</keyword>
<keyword evidence="14" id="KW-1185">Reference proteome</keyword>
<keyword evidence="3 11" id="KW-0210">Decarboxylase</keyword>
<keyword evidence="6 11" id="KW-0865">Zymogen</keyword>
<gene>
    <name evidence="11" type="primary">psd</name>
    <name evidence="13" type="ORF">LV89_00541</name>
</gene>
<dbReference type="PANTHER" id="PTHR35809">
    <property type="entry name" value="ARCHAETIDYLSERINE DECARBOXYLASE PROENZYME-RELATED"/>
    <property type="match status" value="1"/>
</dbReference>
<comment type="function">
    <text evidence="11">Catalyzes the formation of phosphatidylethanolamine (PtdEtn) from phosphatidylserine (PtdSer).</text>
</comment>
<evidence type="ECO:0000256" key="3">
    <source>
        <dbReference type="ARBA" id="ARBA00022793"/>
    </source>
</evidence>
<keyword evidence="2 11" id="KW-0444">Lipid biosynthesis</keyword>
<evidence type="ECO:0000256" key="11">
    <source>
        <dbReference type="HAMAP-Rule" id="MF_00664"/>
    </source>
</evidence>
<comment type="catalytic activity">
    <reaction evidence="11">
        <text>a 1,2-diacyl-sn-glycero-3-phospho-L-serine + H(+) = a 1,2-diacyl-sn-glycero-3-phosphoethanolamine + CO2</text>
        <dbReference type="Rhea" id="RHEA:20828"/>
        <dbReference type="ChEBI" id="CHEBI:15378"/>
        <dbReference type="ChEBI" id="CHEBI:16526"/>
        <dbReference type="ChEBI" id="CHEBI:57262"/>
        <dbReference type="ChEBI" id="CHEBI:64612"/>
        <dbReference type="EC" id="4.1.1.65"/>
    </reaction>
</comment>
<comment type="caution">
    <text evidence="13">The sequence shown here is derived from an EMBL/GenBank/DDBJ whole genome shotgun (WGS) entry which is preliminary data.</text>
</comment>
<proteinExistence type="inferred from homology"/>
<keyword evidence="9 11" id="KW-1208">Phospholipid metabolism</keyword>
<evidence type="ECO:0000256" key="1">
    <source>
        <dbReference type="ARBA" id="ARBA00022475"/>
    </source>
</evidence>
<dbReference type="Proteomes" id="UP000245489">
    <property type="component" value="Unassembled WGS sequence"/>
</dbReference>
<comment type="subcellular location">
    <subcellularLocation>
        <location evidence="11">Cell membrane</location>
        <topology evidence="11">Peripheral membrane protein</topology>
    </subcellularLocation>
</comment>
<feature type="transmembrane region" description="Helical" evidence="12">
    <location>
        <begin position="77"/>
        <end position="96"/>
    </location>
</feature>
<comment type="cofactor">
    <cofactor evidence="11">
        <name>pyruvate</name>
        <dbReference type="ChEBI" id="CHEBI:15361"/>
    </cofactor>
    <text evidence="11">Binds 1 pyruvoyl group covalently per subunit.</text>
</comment>
<dbReference type="AlphaFoldDB" id="A0A316EEI6"/>
<evidence type="ECO:0000256" key="6">
    <source>
        <dbReference type="ARBA" id="ARBA00023145"/>
    </source>
</evidence>
<keyword evidence="1 11" id="KW-1003">Cell membrane</keyword>
<dbReference type="UniPathway" id="UPA00558">
    <property type="reaction ID" value="UER00616"/>
</dbReference>
<comment type="subunit">
    <text evidence="11">Heterodimer of a large membrane-associated beta subunit and a small pyruvoyl-containing alpha subunit.</text>
</comment>
<evidence type="ECO:0000256" key="5">
    <source>
        <dbReference type="ARBA" id="ARBA00023136"/>
    </source>
</evidence>
<dbReference type="InterPro" id="IPR033175">
    <property type="entry name" value="PSD-A"/>
</dbReference>
<dbReference type="PANTHER" id="PTHR35809:SF1">
    <property type="entry name" value="ARCHAETIDYLSERINE DECARBOXYLASE PROENZYME-RELATED"/>
    <property type="match status" value="1"/>
</dbReference>
<feature type="active site" description="Schiff-base intermediate with substrate; via pyruvic acid" evidence="11">
    <location>
        <position position="230"/>
    </location>
</feature>
<evidence type="ECO:0000256" key="2">
    <source>
        <dbReference type="ARBA" id="ARBA00022516"/>
    </source>
</evidence>
<reference evidence="13 14" key="1">
    <citation type="submission" date="2018-05" db="EMBL/GenBank/DDBJ databases">
        <title>Genomic Encyclopedia of Archaeal and Bacterial Type Strains, Phase II (KMG-II): from individual species to whole genera.</title>
        <authorList>
            <person name="Goeker M."/>
        </authorList>
    </citation>
    <scope>NUCLEOTIDE SEQUENCE [LARGE SCALE GENOMIC DNA]</scope>
    <source>
        <strain evidence="13 14">DSM 22214</strain>
    </source>
</reference>
<dbReference type="InterPro" id="IPR003817">
    <property type="entry name" value="PS_Dcarbxylase"/>
</dbReference>
<comment type="pathway">
    <text evidence="11">Phospholipid metabolism; phosphatidylethanolamine biosynthesis; phosphatidylethanolamine from CDP-diacylglycerol: step 2/2.</text>
</comment>
<dbReference type="NCBIfam" id="NF003678">
    <property type="entry name" value="PRK05305.1-2"/>
    <property type="match status" value="1"/>
</dbReference>
<keyword evidence="4 11" id="KW-0443">Lipid metabolism</keyword>
<evidence type="ECO:0000256" key="8">
    <source>
        <dbReference type="ARBA" id="ARBA00023239"/>
    </source>
</evidence>
<dbReference type="EMBL" id="QGGO01000002">
    <property type="protein sequence ID" value="PWK28987.1"/>
    <property type="molecule type" value="Genomic_DNA"/>
</dbReference>
<protein>
    <recommendedName>
        <fullName evidence="11">Phosphatidylserine decarboxylase proenzyme</fullName>
        <ecNumber evidence="11">4.1.1.65</ecNumber>
    </recommendedName>
    <component>
        <recommendedName>
            <fullName evidence="11">Phosphatidylserine decarboxylase alpha chain</fullName>
        </recommendedName>
    </component>
    <component>
        <recommendedName>
            <fullName evidence="11">Phosphatidylserine decarboxylase beta chain</fullName>
        </recommendedName>
    </component>
</protein>
<accession>A0A316EEI6</accession>
<dbReference type="GO" id="GO:0005886">
    <property type="term" value="C:plasma membrane"/>
    <property type="evidence" value="ECO:0007669"/>
    <property type="project" value="UniProtKB-SubCell"/>
</dbReference>
<feature type="chain" id="PRO_5023444495" description="Phosphatidylserine decarboxylase beta chain" evidence="11">
    <location>
        <begin position="1"/>
        <end position="229"/>
    </location>
</feature>
<keyword evidence="7 11" id="KW-0594">Phospholipid biosynthesis</keyword>
<keyword evidence="12" id="KW-1133">Transmembrane helix</keyword>
<evidence type="ECO:0000256" key="7">
    <source>
        <dbReference type="ARBA" id="ARBA00023209"/>
    </source>
</evidence>
<sequence>MNFPKPNPSELYFRLCLILNPLANSQNPEIFCNFVNQTFPKTMTIHRESKGTILVATIFIIILNSAIAYFFPDNDTIRKIFVVLSVILAIIVLQFFRVPKRTTVQNPKHIIAPADGKVVVIEEVVETEYFKGPRRQVSIFMSPINVHINFNPISGIVSYFKYHPGKFLVAWHPKSSTDNERTTIVTKHANGTEVLFRQIAGALARRICWYVKEGQAVEQGKEFGFIKFGSRIDIFLPLDAKILVNLEDRPVGGETVIAELV</sequence>
<evidence type="ECO:0000256" key="9">
    <source>
        <dbReference type="ARBA" id="ARBA00023264"/>
    </source>
</evidence>
<comment type="PTM">
    <text evidence="11">Is synthesized initially as an inactive proenzyme. Formation of the active enzyme involves a self-maturation process in which the active site pyruvoyl group is generated from an internal serine residue via an autocatalytic post-translational modification. Two non-identical subunits are generated from the proenzyme in this reaction, and the pyruvate is formed at the N-terminus of the alpha chain, which is derived from the carboxyl end of the proenzyme. The post-translation cleavage follows an unusual pathway, termed non-hydrolytic serinolysis, in which the side chain hydroxyl group of the serine supplies its oxygen atom to form the C-terminus of the beta chain, while the remainder of the serine residue undergoes an oxidative deamination to produce ammonia and the pyruvoyl prosthetic group on the alpha chain.</text>
</comment>
<dbReference type="HAMAP" id="MF_00664">
    <property type="entry name" value="PS_decarb_PSD_A"/>
    <property type="match status" value="1"/>
</dbReference>
<evidence type="ECO:0000313" key="13">
    <source>
        <dbReference type="EMBL" id="PWK28987.1"/>
    </source>
</evidence>
<keyword evidence="12" id="KW-0812">Transmembrane</keyword>
<name>A0A316EEI6_9BACT</name>
<evidence type="ECO:0000256" key="12">
    <source>
        <dbReference type="SAM" id="Phobius"/>
    </source>
</evidence>
<keyword evidence="5 11" id="KW-0472">Membrane</keyword>
<organism evidence="13 14">
    <name type="scientific">Arcicella aurantiaca</name>
    <dbReference type="NCBI Taxonomy" id="591202"/>
    <lineage>
        <taxon>Bacteria</taxon>
        <taxon>Pseudomonadati</taxon>
        <taxon>Bacteroidota</taxon>
        <taxon>Cytophagia</taxon>
        <taxon>Cytophagales</taxon>
        <taxon>Flectobacillaceae</taxon>
        <taxon>Arcicella</taxon>
    </lineage>
</organism>
<comment type="similarity">
    <text evidence="11">Belongs to the phosphatidylserine decarboxylase family. PSD-A subfamily.</text>
</comment>
<feature type="transmembrane region" description="Helical" evidence="12">
    <location>
        <begin position="51"/>
        <end position="71"/>
    </location>
</feature>
<feature type="modified residue" description="Pyruvic acid (Ser); by autocatalysis" evidence="11">
    <location>
        <position position="230"/>
    </location>
</feature>
<dbReference type="GO" id="GO:0006646">
    <property type="term" value="P:phosphatidylethanolamine biosynthetic process"/>
    <property type="evidence" value="ECO:0007669"/>
    <property type="project" value="UniProtKB-UniRule"/>
</dbReference>
<dbReference type="GO" id="GO:0004609">
    <property type="term" value="F:phosphatidylserine decarboxylase activity"/>
    <property type="evidence" value="ECO:0007669"/>
    <property type="project" value="UniProtKB-UniRule"/>
</dbReference>
<feature type="site" description="Cleavage (non-hydrolytic); by autocatalysis" evidence="11">
    <location>
        <begin position="229"/>
        <end position="230"/>
    </location>
</feature>
<dbReference type="Pfam" id="PF02666">
    <property type="entry name" value="PS_Dcarbxylase"/>
    <property type="match status" value="1"/>
</dbReference>
<keyword evidence="10 11" id="KW-0670">Pyruvate</keyword>